<proteinExistence type="predicted"/>
<evidence type="ECO:0000313" key="2">
    <source>
        <dbReference type="Proteomes" id="UP000182888"/>
    </source>
</evidence>
<dbReference type="Proteomes" id="UP000182888">
    <property type="component" value="Unassembled WGS sequence"/>
</dbReference>
<organism evidence="1 2">
    <name type="scientific">Mesorhizobium plurifarium</name>
    <dbReference type="NCBI Taxonomy" id="69974"/>
    <lineage>
        <taxon>Bacteria</taxon>
        <taxon>Pseudomonadati</taxon>
        <taxon>Pseudomonadota</taxon>
        <taxon>Alphaproteobacteria</taxon>
        <taxon>Hyphomicrobiales</taxon>
        <taxon>Phyllobacteriaceae</taxon>
        <taxon>Mesorhizobium</taxon>
    </lineage>
</organism>
<dbReference type="AlphaFoldDB" id="A0A0K2W6K9"/>
<reference evidence="2" key="1">
    <citation type="submission" date="2014-08" db="EMBL/GenBank/DDBJ databases">
        <authorList>
            <person name="Edwards T."/>
        </authorList>
    </citation>
    <scope>NUCLEOTIDE SEQUENCE [LARGE SCALE GENOMIC DNA]</scope>
</reference>
<sequence>MISPPFARSDEWHFRSNFEDKRRASLEASPTFGEIVESILSDVLPGKPIKVAANDDRLPNCWRVKFPFKVSSLTFDRFFNGPSGIRAQFLADSNLGRWANAHLVTMLGPTVVRELERDPLQQFSGPVLSSATDSIAGLSARVWINELSVGWNSRDLAITRWEMAADEPGADSRGLCAPTGSQLVLLGAWINSDGVEMTLPEKIRRHEEISRRGYS</sequence>
<accession>A0A0K2W6K9</accession>
<evidence type="ECO:0000313" key="1">
    <source>
        <dbReference type="EMBL" id="CDX62365.1"/>
    </source>
</evidence>
<dbReference type="EMBL" id="CCND01000049">
    <property type="protein sequence ID" value="CDX62365.1"/>
    <property type="molecule type" value="Genomic_DNA"/>
</dbReference>
<name>A0A0K2W6K9_MESPL</name>
<protein>
    <submittedName>
        <fullName evidence="1">Uncharacterized protein</fullName>
    </submittedName>
</protein>
<gene>
    <name evidence="1" type="ORF">MPL1032_60024</name>
</gene>